<comment type="caution">
    <text evidence="1">The sequence shown here is derived from an EMBL/GenBank/DDBJ whole genome shotgun (WGS) entry which is preliminary data.</text>
</comment>
<organism evidence="1 2">
    <name type="scientific">Austropuccinia psidii MF-1</name>
    <dbReference type="NCBI Taxonomy" id="1389203"/>
    <lineage>
        <taxon>Eukaryota</taxon>
        <taxon>Fungi</taxon>
        <taxon>Dikarya</taxon>
        <taxon>Basidiomycota</taxon>
        <taxon>Pucciniomycotina</taxon>
        <taxon>Pucciniomycetes</taxon>
        <taxon>Pucciniales</taxon>
        <taxon>Sphaerophragmiaceae</taxon>
        <taxon>Austropuccinia</taxon>
    </lineage>
</organism>
<name>A0A9Q3CPE3_9BASI</name>
<evidence type="ECO:0000313" key="2">
    <source>
        <dbReference type="Proteomes" id="UP000765509"/>
    </source>
</evidence>
<dbReference type="OrthoDB" id="3259198at2759"/>
<protein>
    <submittedName>
        <fullName evidence="1">Uncharacterized protein</fullName>
    </submittedName>
</protein>
<keyword evidence="2" id="KW-1185">Reference proteome</keyword>
<dbReference type="Proteomes" id="UP000765509">
    <property type="component" value="Unassembled WGS sequence"/>
</dbReference>
<gene>
    <name evidence="1" type="ORF">O181_028669</name>
</gene>
<evidence type="ECO:0000313" key="1">
    <source>
        <dbReference type="EMBL" id="MBW0488954.1"/>
    </source>
</evidence>
<dbReference type="EMBL" id="AVOT02009860">
    <property type="protein sequence ID" value="MBW0488954.1"/>
    <property type="molecule type" value="Genomic_DNA"/>
</dbReference>
<dbReference type="AlphaFoldDB" id="A0A9Q3CPE3"/>
<proteinExistence type="predicted"/>
<accession>A0A9Q3CPE3</accession>
<reference evidence="1" key="1">
    <citation type="submission" date="2021-03" db="EMBL/GenBank/DDBJ databases">
        <title>Draft genome sequence of rust myrtle Austropuccinia psidii MF-1, a brazilian biotype.</title>
        <authorList>
            <person name="Quecine M.C."/>
            <person name="Pachon D.M.R."/>
            <person name="Bonatelli M.L."/>
            <person name="Correr F.H."/>
            <person name="Franceschini L.M."/>
            <person name="Leite T.F."/>
            <person name="Margarido G.R.A."/>
            <person name="Almeida C.A."/>
            <person name="Ferrarezi J.A."/>
            <person name="Labate C.A."/>
        </authorList>
    </citation>
    <scope>NUCLEOTIDE SEQUENCE</scope>
    <source>
        <strain evidence="1">MF-1</strain>
    </source>
</reference>
<sequence length="175" mass="19337">MDPLTILEDHFEASYVEFGSILALDATFHHSLTNQSTKYQSNSIYLMPQGNDSSDNDNYNVSQYNLHFHGYEATPLAAKAAQKRRRVQSGVYDYYEEASGMRRNKRSGFSTSVDIAGILGKNTSNMNKHQTHCVGCFSSWETKCPGSIDPTLGAQMAAEESGTLLKDLVKALVAI</sequence>